<evidence type="ECO:0000313" key="1">
    <source>
        <dbReference type="EMBL" id="KAJ9124995.1"/>
    </source>
</evidence>
<gene>
    <name evidence="1" type="ORF">QFC24_002927</name>
</gene>
<dbReference type="EMBL" id="JASBWV010000008">
    <property type="protein sequence ID" value="KAJ9124995.1"/>
    <property type="molecule type" value="Genomic_DNA"/>
</dbReference>
<sequence>MSLKYLLNPDKAPLPWRDYCQSPYPDFFALDHPPNLNYTSGERRIRLSMEQNLLTLPGASPDLLRMINSTHPAWPFPGQKDMPYSAESDLVDTLEPVGLFIGVFSIDEGRERRMMIRQTYGTHPKSRVPGTEGVRLRFVMGRPRGRYERAVKLEMDTFGDIVLLDIPENMNSGKTHAFFTWAADHAMVPDWDYGSPADLPDDENTAIQTTHEKSRGRLQRRNRGSMHKSDIAVSEDMAESQGRFRDQLLPGHSDDLASVGQDDRVPRESVRRYPVYRGERRPDYIVKADEDSFLVLGELERRLRVAPRKLTYWGYLVKDLFMAGECYAMSYDLAHFIGKAETFETMTRGAEDKLVARWMRMHPRREEISWVSEKCWIYDHPKAGTVYVGRKHQPIHAFLLGSQQSSNSDRYSHGYLFPSTVDTVRSENITELPVEELALRGGKTWATTYSTVSKFGTRYSPPSEGMTPLQEVEALVEGSEMSLLASRSPNTQRSKKNPPLDPQLLQAIYDRRPSREQRFCNNPHERGGTAIVHYIKRQEWFMETALALLGPTDSSNIPTRIVASTPEHRPQKEDI</sequence>
<accession>A0ACC2XNP7</accession>
<reference evidence="1" key="1">
    <citation type="submission" date="2023-04" db="EMBL/GenBank/DDBJ databases">
        <title>Draft Genome sequencing of Naganishia species isolated from polar environments using Oxford Nanopore Technology.</title>
        <authorList>
            <person name="Leo P."/>
            <person name="Venkateswaran K."/>
        </authorList>
    </citation>
    <scope>NUCLEOTIDE SEQUENCE</scope>
    <source>
        <strain evidence="1">DBVPG 5303</strain>
    </source>
</reference>
<comment type="caution">
    <text evidence="1">The sequence shown here is derived from an EMBL/GenBank/DDBJ whole genome shotgun (WGS) entry which is preliminary data.</text>
</comment>
<name>A0ACC2XNP7_9TREE</name>
<keyword evidence="2" id="KW-1185">Reference proteome</keyword>
<organism evidence="1 2">
    <name type="scientific">Naganishia onofrii</name>
    <dbReference type="NCBI Taxonomy" id="1851511"/>
    <lineage>
        <taxon>Eukaryota</taxon>
        <taxon>Fungi</taxon>
        <taxon>Dikarya</taxon>
        <taxon>Basidiomycota</taxon>
        <taxon>Agaricomycotina</taxon>
        <taxon>Tremellomycetes</taxon>
        <taxon>Filobasidiales</taxon>
        <taxon>Filobasidiaceae</taxon>
        <taxon>Naganishia</taxon>
    </lineage>
</organism>
<proteinExistence type="predicted"/>
<evidence type="ECO:0000313" key="2">
    <source>
        <dbReference type="Proteomes" id="UP001234202"/>
    </source>
</evidence>
<protein>
    <submittedName>
        <fullName evidence="1">Uncharacterized protein</fullName>
    </submittedName>
</protein>
<dbReference type="Proteomes" id="UP001234202">
    <property type="component" value="Unassembled WGS sequence"/>
</dbReference>